<gene>
    <name evidence="5" type="ORF">MNOR_LOCUS26453</name>
</gene>
<dbReference type="Gene3D" id="3.80.10.10">
    <property type="entry name" value="Ribonuclease Inhibitor"/>
    <property type="match status" value="2"/>
</dbReference>
<dbReference type="InterPro" id="IPR050541">
    <property type="entry name" value="LRR_TM_domain-containing"/>
</dbReference>
<feature type="signal peptide" evidence="4">
    <location>
        <begin position="1"/>
        <end position="21"/>
    </location>
</feature>
<comment type="caution">
    <text evidence="5">The sequence shown here is derived from an EMBL/GenBank/DDBJ whole genome shotgun (WGS) entry which is preliminary data.</text>
</comment>
<dbReference type="InterPro" id="IPR032675">
    <property type="entry name" value="LRR_dom_sf"/>
</dbReference>
<dbReference type="Proteomes" id="UP001497623">
    <property type="component" value="Unassembled WGS sequence"/>
</dbReference>
<evidence type="ECO:0000256" key="2">
    <source>
        <dbReference type="ARBA" id="ARBA00022729"/>
    </source>
</evidence>
<keyword evidence="1" id="KW-0433">Leucine-rich repeat</keyword>
<organism evidence="5 6">
    <name type="scientific">Meganyctiphanes norvegica</name>
    <name type="common">Northern krill</name>
    <name type="synonym">Thysanopoda norvegica</name>
    <dbReference type="NCBI Taxonomy" id="48144"/>
    <lineage>
        <taxon>Eukaryota</taxon>
        <taxon>Metazoa</taxon>
        <taxon>Ecdysozoa</taxon>
        <taxon>Arthropoda</taxon>
        <taxon>Crustacea</taxon>
        <taxon>Multicrustacea</taxon>
        <taxon>Malacostraca</taxon>
        <taxon>Eumalacostraca</taxon>
        <taxon>Eucarida</taxon>
        <taxon>Euphausiacea</taxon>
        <taxon>Euphausiidae</taxon>
        <taxon>Meganyctiphanes</taxon>
    </lineage>
</organism>
<dbReference type="EMBL" id="CAXKWB010026442">
    <property type="protein sequence ID" value="CAL4130229.1"/>
    <property type="molecule type" value="Genomic_DNA"/>
</dbReference>
<dbReference type="PANTHER" id="PTHR24369:SF210">
    <property type="entry name" value="CHAOPTIN-RELATED"/>
    <property type="match status" value="1"/>
</dbReference>
<keyword evidence="3" id="KW-0677">Repeat</keyword>
<keyword evidence="6" id="KW-1185">Reference proteome</keyword>
<evidence type="ECO:0000256" key="3">
    <source>
        <dbReference type="ARBA" id="ARBA00022737"/>
    </source>
</evidence>
<evidence type="ECO:0008006" key="7">
    <source>
        <dbReference type="Google" id="ProtNLM"/>
    </source>
</evidence>
<dbReference type="PANTHER" id="PTHR24369">
    <property type="entry name" value="ANTIGEN BSP, PUTATIVE-RELATED"/>
    <property type="match status" value="1"/>
</dbReference>
<dbReference type="AlphaFoldDB" id="A0AAV2RMV2"/>
<name>A0AAV2RMV2_MEGNR</name>
<evidence type="ECO:0000313" key="6">
    <source>
        <dbReference type="Proteomes" id="UP001497623"/>
    </source>
</evidence>
<dbReference type="GO" id="GO:0005886">
    <property type="term" value="C:plasma membrane"/>
    <property type="evidence" value="ECO:0007669"/>
    <property type="project" value="TreeGrafter"/>
</dbReference>
<sequence length="349" mass="38434">MDVSSVIPVLLFLIIGEGVISQKQGDVGSPLVSGPLKICPHAEDITPCVCINGPREFSIDCSAVQQQDRLIEVFQAHFPHPEMSSFYLNSNKYIKVLGEGLFVNTTFQEIHVRNSELQNIQQGVILGLEDTLVELDLFNSHIDSFQVDLSSLTILERLQLDFNYLRGLPELKSDTLTHLSLGGNLFSEIPSGSFDNVPALTKLSIEKLSIEMIQPGLFDSLLHLSELRLDDNNLTSLTQNAINLPSSNVHFIDLYGNPLAMVEPDAINVGGGKPTLYLGGTQLHILEEAVWRPLLEKEVQVLLAGLDLSCGCELSWLVEDAALLRRLPMAACTDGRLLTDLNPEDYAEC</sequence>
<evidence type="ECO:0000313" key="5">
    <source>
        <dbReference type="EMBL" id="CAL4130229.1"/>
    </source>
</evidence>
<accession>A0AAV2RMV2</accession>
<evidence type="ECO:0000256" key="4">
    <source>
        <dbReference type="SAM" id="SignalP"/>
    </source>
</evidence>
<protein>
    <recommendedName>
        <fullName evidence="7">Oplophorus-luciferin 2-monooxygenase non-catalytic subunit</fullName>
    </recommendedName>
</protein>
<dbReference type="SMART" id="SM00369">
    <property type="entry name" value="LRR_TYP"/>
    <property type="match status" value="4"/>
</dbReference>
<proteinExistence type="predicted"/>
<dbReference type="InterPro" id="IPR003591">
    <property type="entry name" value="Leu-rich_rpt_typical-subtyp"/>
</dbReference>
<feature type="chain" id="PRO_5043348784" description="Oplophorus-luciferin 2-monooxygenase non-catalytic subunit" evidence="4">
    <location>
        <begin position="22"/>
        <end position="349"/>
    </location>
</feature>
<evidence type="ECO:0000256" key="1">
    <source>
        <dbReference type="ARBA" id="ARBA00022614"/>
    </source>
</evidence>
<reference evidence="5 6" key="1">
    <citation type="submission" date="2024-05" db="EMBL/GenBank/DDBJ databases">
        <authorList>
            <person name="Wallberg A."/>
        </authorList>
    </citation>
    <scope>NUCLEOTIDE SEQUENCE [LARGE SCALE GENOMIC DNA]</scope>
</reference>
<dbReference type="SUPFAM" id="SSF52058">
    <property type="entry name" value="L domain-like"/>
    <property type="match status" value="1"/>
</dbReference>
<keyword evidence="2 4" id="KW-0732">Signal</keyword>